<sequence>MHDLRTWNLDGTEEKDHILVADLKIISPRAQAQKDWDENGPANFAIADVTQKSRIGTEYHDQDEHWVGACGTFED</sequence>
<comment type="caution">
    <text evidence="1">The sequence shown here is derived from an EMBL/GenBank/DDBJ whole genome shotgun (WGS) entry which is preliminary data.</text>
</comment>
<reference evidence="1 2" key="1">
    <citation type="submission" date="2024-09" db="EMBL/GenBank/DDBJ databases">
        <title>Rethinking Asexuality: The Enigmatic Case of Functional Sexual Genes in Lepraria (Stereocaulaceae).</title>
        <authorList>
            <person name="Doellman M."/>
            <person name="Sun Y."/>
            <person name="Barcenas-Pena A."/>
            <person name="Lumbsch H.T."/>
            <person name="Grewe F."/>
        </authorList>
    </citation>
    <scope>NUCLEOTIDE SEQUENCE [LARGE SCALE GENOMIC DNA]</scope>
    <source>
        <strain evidence="1 2">Mercado 3170</strain>
    </source>
</reference>
<name>A0ABR4AIR9_9LECA</name>
<evidence type="ECO:0000313" key="1">
    <source>
        <dbReference type="EMBL" id="KAL2044988.1"/>
    </source>
</evidence>
<dbReference type="Proteomes" id="UP001590950">
    <property type="component" value="Unassembled WGS sequence"/>
</dbReference>
<proteinExistence type="predicted"/>
<gene>
    <name evidence="1" type="ORF">N7G274_002763</name>
</gene>
<accession>A0ABR4AIR9</accession>
<evidence type="ECO:0000313" key="2">
    <source>
        <dbReference type="Proteomes" id="UP001590950"/>
    </source>
</evidence>
<organism evidence="1 2">
    <name type="scientific">Stereocaulon virgatum</name>
    <dbReference type="NCBI Taxonomy" id="373712"/>
    <lineage>
        <taxon>Eukaryota</taxon>
        <taxon>Fungi</taxon>
        <taxon>Dikarya</taxon>
        <taxon>Ascomycota</taxon>
        <taxon>Pezizomycotina</taxon>
        <taxon>Lecanoromycetes</taxon>
        <taxon>OSLEUM clade</taxon>
        <taxon>Lecanoromycetidae</taxon>
        <taxon>Lecanorales</taxon>
        <taxon>Lecanorineae</taxon>
        <taxon>Stereocaulaceae</taxon>
        <taxon>Stereocaulon</taxon>
    </lineage>
</organism>
<protein>
    <submittedName>
        <fullName evidence="1">Uncharacterized protein</fullName>
    </submittedName>
</protein>
<keyword evidence="2" id="KW-1185">Reference proteome</keyword>
<dbReference type="EMBL" id="JBEFKJ010000008">
    <property type="protein sequence ID" value="KAL2044988.1"/>
    <property type="molecule type" value="Genomic_DNA"/>
</dbReference>